<feature type="chain" id="PRO_5012254949" description="Fibronectin type-III domain-containing protein" evidence="3">
    <location>
        <begin position="29"/>
        <end position="1868"/>
    </location>
</feature>
<feature type="signal peptide" evidence="3">
    <location>
        <begin position="1"/>
        <end position="28"/>
    </location>
</feature>
<sequence length="1868" mass="205555">MRRVKRVWLTVLCCVFLVTMFGVGNISAADSFTPPEGKRLTALKEYPIAPGIKEQHITMVDSKGNNQIEGYAAVVNLKNKDTGILAGYKDYDTSGRWGMQTVRDQAASAQRKLGGDKNIVAATNGDYFNMSTGEPNGALVMGGKVVREAGYEYYFAILKDGTAAIRDPGTPMDDVEEAIGAPIKLVHDGKLYFRDENDHWDQDTSLMPRNSIGIREDGTVVIFGADGRQAPKSVGMTLKEVAQTMINMGCREVLYLDGGGSYTYASKSEGTKELTVKNSPSDGNERKVSSSLFVYSTAKATGEFDHASVSPDNEIYTPGSTVKFKAVGVDSAGGSAPLPADARFALKDASMGSITEDGEFKAGDKTGAVSVQLKSGDKVVGETSIEIRNPDSISFTNEEITMAFEEESDLGLAVRYQGRQIHYHDGDFKWTISDVKDADKKDVDNPEELGSFKGNKFTSSDGKTLYGTITCASKRDEAVKGSINVIVGLQPSVVMDFENHKDSEGNEIPAEKYWDFNRASFEPGGGTILALWDREGNWLDKATARMLYGHYVNGVDPVNKTESSRGGKESAEIVNIASGEPVKKGNNSLKINYDFREANGTEGACVGFSSQTQEIPGNPTAIGMYVYCPEGTPNLWLRLRVKDGSDVVQTVNFTEIGCSKVDADKLGGLDWTGWKYVEAKLPGKGPYKLIGGETIRVMYLLNGSGNFRMENGHIVQIPRNEVKGSLYFDDLQFVYGANTTDNDNPVIGRITADGQELKEDTVVKSNDVNFEINVSDVQNKYTSGVDYDTKNIWIDGKNITDKAIADNRFAHDESKEALFLYKQHLSNGEHSVKVLIRDKEGNEAVKSVSFSVDGSETDKPKVKTGFDDGKVYVGEKAGISLKSDKTDAIQKVTAEIKLGKDYSDYNVEYAEGFEENAEPKYSPKTGILTVSAKRKEGSAPSADGKIATAYVRVPLSVTKGTSMGFSIPSGEFEYKDESGEIHESSFVRKTQEAEIGARYTISADNTVAGMDTTFIVKTEAGKSAKNVGIYLSDDQKIGETDLNGKFATDKFRSAQKYAVYAKDEKGGYSFVLHSASNGAGANEDGTPSYIQLNAAKNSETTKNITWMSRPGAAEKAAVVKLALKKDYDTDKEKAFREYKGTVELLNFNGSSENADNRAVYLNTVELNGLKPDTDYVYMAGDGDEHWSEVRSFSTAYNGEKTNFFILGDTQTEDVSLENIMTELAKKKYAFGIQTGDFVEKADLYGDWTGILKLFDREPFSSTDMIHVTGNHELYGDTTGNIQKSLFNIESQRHYSVQYGNVYVAVLGFSSQEKDAKEYAEWLVSDASKSKAKWKIVVSHQPPYGTNETTDDCAAFTKYLPKACEKAGIDFMFSGHDHSLVRTNPTTDGRTDEANGVVYYVCGSTGGKSYTPSNSRGFNFAVDPTNDYDGIYLTAEATDSEFRVKVHEANGSELEKYSYTKKKETCENGLHEWYCADDEHLICGKCGMTRKITADFSGKVIDRKSGLVRYLQDGKFEKNRWLTDGDESYYIGADGYAVTGTVTIDGKKYTFNRHGVFVKGSFVKETVTLKNGKQKDIIRYYEAGGNAAKRWRVIDGDFYYFRKASANSTEETNPDDGEMLAGGKFKIRTPGKNTIREFVFDQNGVLTRGAFESETDTKGKLVGTRYYWGDEYVRKSTVVDGVRYDFDPDTGYMAVKDISKCSIAPIVDQLYTGAALKPEVEITDGSQKLKSGTNFKVTYSENTRIGKAAVTIKGIPSRGYKGTVRTEFSIVSKPKKPGKTSITSVKNIKKKSIEIRWKSVKGAAGYKVYRATSKKGKFRLVKTTKSRSWKNTKLKKGKTYYYKVRAYSKAAGKTVYGSYSSVKSKKVKK</sequence>
<evidence type="ECO:0000256" key="2">
    <source>
        <dbReference type="SAM" id="MobiDB-lite"/>
    </source>
</evidence>
<evidence type="ECO:0000313" key="5">
    <source>
        <dbReference type="EMBL" id="OLR56186.1"/>
    </source>
</evidence>
<dbReference type="Gene3D" id="2.60.120.430">
    <property type="entry name" value="Galactose-binding lectin"/>
    <property type="match status" value="1"/>
</dbReference>
<feature type="domain" description="Fibronectin type-III" evidence="4">
    <location>
        <begin position="1776"/>
        <end position="1853"/>
    </location>
</feature>
<dbReference type="InterPro" id="IPR018711">
    <property type="entry name" value="NAGPA"/>
</dbReference>
<proteinExistence type="predicted"/>
<dbReference type="Pfam" id="PF09992">
    <property type="entry name" value="NAGPA"/>
    <property type="match status" value="1"/>
</dbReference>
<dbReference type="InterPro" id="IPR008963">
    <property type="entry name" value="Purple_acid_Pase-like_N"/>
</dbReference>
<accession>A0A1Q9JJ10</accession>
<keyword evidence="6" id="KW-1185">Reference proteome</keyword>
<dbReference type="InterPro" id="IPR029052">
    <property type="entry name" value="Metallo-depent_PP-like"/>
</dbReference>
<dbReference type="PANTHER" id="PTHR40446:SF2">
    <property type="entry name" value="N-ACETYLGLUCOSAMINE-1-PHOSPHODIESTER ALPHA-N-ACETYLGLUCOSAMINIDASE"/>
    <property type="match status" value="1"/>
</dbReference>
<dbReference type="InterPro" id="IPR015914">
    <property type="entry name" value="PAPs_N"/>
</dbReference>
<name>A0A1Q9JJ10_9FIRM</name>
<comment type="caution">
    <text evidence="5">The sequence shown here is derived from an EMBL/GenBank/DDBJ whole genome shotgun (WGS) entry which is preliminary data.</text>
</comment>
<dbReference type="Pfam" id="PF00149">
    <property type="entry name" value="Metallophos"/>
    <property type="match status" value="1"/>
</dbReference>
<dbReference type="InterPro" id="IPR003961">
    <property type="entry name" value="FN3_dom"/>
</dbReference>
<evidence type="ECO:0000313" key="6">
    <source>
        <dbReference type="Proteomes" id="UP000187404"/>
    </source>
</evidence>
<dbReference type="STRING" id="1261640.BHK98_08970"/>
<evidence type="ECO:0000256" key="3">
    <source>
        <dbReference type="SAM" id="SignalP"/>
    </source>
</evidence>
<dbReference type="Proteomes" id="UP000187404">
    <property type="component" value="Unassembled WGS sequence"/>
</dbReference>
<dbReference type="GO" id="GO:0003993">
    <property type="term" value="F:acid phosphatase activity"/>
    <property type="evidence" value="ECO:0007669"/>
    <property type="project" value="InterPro"/>
</dbReference>
<gene>
    <name evidence="5" type="ORF">BHK98_08970</name>
</gene>
<protein>
    <recommendedName>
        <fullName evidence="4">Fibronectin type-III domain-containing protein</fullName>
    </recommendedName>
</protein>
<dbReference type="PANTHER" id="PTHR40446">
    <property type="entry name" value="N-ACETYLGLUCOSAMINE-1-PHOSPHODIESTER ALPHA-N-ACETYLGLUCOSAMINIDASE"/>
    <property type="match status" value="1"/>
</dbReference>
<dbReference type="InterPro" id="IPR004843">
    <property type="entry name" value="Calcineurin-like_PHP"/>
</dbReference>
<dbReference type="SUPFAM" id="SSF49265">
    <property type="entry name" value="Fibronectin type III"/>
    <property type="match status" value="1"/>
</dbReference>
<dbReference type="SUPFAM" id="SSF56300">
    <property type="entry name" value="Metallo-dependent phosphatases"/>
    <property type="match status" value="1"/>
</dbReference>
<dbReference type="Gene3D" id="3.60.21.10">
    <property type="match status" value="1"/>
</dbReference>
<dbReference type="InterPro" id="IPR013783">
    <property type="entry name" value="Ig-like_fold"/>
</dbReference>
<dbReference type="SUPFAM" id="SSF69360">
    <property type="entry name" value="Cell wall binding repeat"/>
    <property type="match status" value="1"/>
</dbReference>
<dbReference type="SUPFAM" id="SSF49363">
    <property type="entry name" value="Purple acid phosphatase, N-terminal domain"/>
    <property type="match status" value="1"/>
</dbReference>
<reference evidence="5 6" key="1">
    <citation type="journal article" date="2016" name="Appl. Environ. Microbiol.">
        <title>Function and Phylogeny of Bacterial Butyryl Coenzyme A:Acetate Transferases and Their Diversity in the Proximal Colon of Swine.</title>
        <authorList>
            <person name="Trachsel J."/>
            <person name="Bayles D.O."/>
            <person name="Looft T."/>
            <person name="Levine U.Y."/>
            <person name="Allen H.K."/>
        </authorList>
    </citation>
    <scope>NUCLEOTIDE SEQUENCE [LARGE SCALE GENOMIC DNA]</scope>
    <source>
        <strain evidence="5 6">68-3-10</strain>
    </source>
</reference>
<organism evidence="5 6">
    <name type="scientific">Hornefia porci</name>
    <dbReference type="NCBI Taxonomy" id="2652292"/>
    <lineage>
        <taxon>Bacteria</taxon>
        <taxon>Bacillati</taxon>
        <taxon>Bacillota</taxon>
        <taxon>Clostridia</taxon>
        <taxon>Peptostreptococcales</taxon>
        <taxon>Anaerovoracaceae</taxon>
        <taxon>Hornefia</taxon>
    </lineage>
</organism>
<keyword evidence="1 3" id="KW-0732">Signal</keyword>
<dbReference type="EMBL" id="MJIE01000001">
    <property type="protein sequence ID" value="OLR56186.1"/>
    <property type="molecule type" value="Genomic_DNA"/>
</dbReference>
<evidence type="ECO:0000259" key="4">
    <source>
        <dbReference type="SMART" id="SM00060"/>
    </source>
</evidence>
<dbReference type="GO" id="GO:0046872">
    <property type="term" value="F:metal ion binding"/>
    <property type="evidence" value="ECO:0007669"/>
    <property type="project" value="InterPro"/>
</dbReference>
<dbReference type="RefSeq" id="WP_075713561.1">
    <property type="nucleotide sequence ID" value="NZ_MJIE01000001.1"/>
</dbReference>
<dbReference type="Gene3D" id="2.60.40.10">
    <property type="entry name" value="Immunoglobulins"/>
    <property type="match status" value="1"/>
</dbReference>
<dbReference type="Gene3D" id="2.10.270.10">
    <property type="entry name" value="Cholin Binding"/>
    <property type="match status" value="2"/>
</dbReference>
<evidence type="ECO:0000256" key="1">
    <source>
        <dbReference type="ARBA" id="ARBA00022729"/>
    </source>
</evidence>
<dbReference type="Pfam" id="PF16656">
    <property type="entry name" value="Pur_ac_phosph_N"/>
    <property type="match status" value="1"/>
</dbReference>
<dbReference type="OrthoDB" id="1771689at2"/>
<dbReference type="SMART" id="SM00060">
    <property type="entry name" value="FN3"/>
    <property type="match status" value="1"/>
</dbReference>
<dbReference type="Gene3D" id="2.60.40.380">
    <property type="entry name" value="Purple acid phosphatase-like, N-terminal"/>
    <property type="match status" value="1"/>
</dbReference>
<dbReference type="InterPro" id="IPR036116">
    <property type="entry name" value="FN3_sf"/>
</dbReference>
<feature type="region of interest" description="Disordered" evidence="2">
    <location>
        <begin position="267"/>
        <end position="286"/>
    </location>
</feature>
<dbReference type="CDD" id="cd00063">
    <property type="entry name" value="FN3"/>
    <property type="match status" value="1"/>
</dbReference>